<dbReference type="Proteomes" id="UP000053989">
    <property type="component" value="Unassembled WGS sequence"/>
</dbReference>
<reference evidence="1 2" key="1">
    <citation type="submission" date="2014-04" db="EMBL/GenBank/DDBJ databases">
        <authorList>
            <consortium name="DOE Joint Genome Institute"/>
            <person name="Kuo A."/>
            <person name="Kohler A."/>
            <person name="Nagy L.G."/>
            <person name="Floudas D."/>
            <person name="Copeland A."/>
            <person name="Barry K.W."/>
            <person name="Cichocki N."/>
            <person name="Veneault-Fourrey C."/>
            <person name="LaButti K."/>
            <person name="Lindquist E.A."/>
            <person name="Lipzen A."/>
            <person name="Lundell T."/>
            <person name="Morin E."/>
            <person name="Murat C."/>
            <person name="Sun H."/>
            <person name="Tunlid A."/>
            <person name="Henrissat B."/>
            <person name="Grigoriev I.V."/>
            <person name="Hibbett D.S."/>
            <person name="Martin F."/>
            <person name="Nordberg H.P."/>
            <person name="Cantor M.N."/>
            <person name="Hua S.X."/>
        </authorList>
    </citation>
    <scope>NUCLEOTIDE SEQUENCE [LARGE SCALE GENOMIC DNA]</scope>
    <source>
        <strain evidence="1 2">Foug A</strain>
    </source>
</reference>
<organism evidence="1 2">
    <name type="scientific">Scleroderma citrinum Foug A</name>
    <dbReference type="NCBI Taxonomy" id="1036808"/>
    <lineage>
        <taxon>Eukaryota</taxon>
        <taxon>Fungi</taxon>
        <taxon>Dikarya</taxon>
        <taxon>Basidiomycota</taxon>
        <taxon>Agaricomycotina</taxon>
        <taxon>Agaricomycetes</taxon>
        <taxon>Agaricomycetidae</taxon>
        <taxon>Boletales</taxon>
        <taxon>Sclerodermatineae</taxon>
        <taxon>Sclerodermataceae</taxon>
        <taxon>Scleroderma</taxon>
    </lineage>
</organism>
<dbReference type="InParanoid" id="A0A0C3EDE7"/>
<accession>A0A0C3EDE7</accession>
<evidence type="ECO:0000313" key="2">
    <source>
        <dbReference type="Proteomes" id="UP000053989"/>
    </source>
</evidence>
<proteinExistence type="predicted"/>
<dbReference type="AlphaFoldDB" id="A0A0C3EDE7"/>
<reference evidence="2" key="2">
    <citation type="submission" date="2015-01" db="EMBL/GenBank/DDBJ databases">
        <title>Evolutionary Origins and Diversification of the Mycorrhizal Mutualists.</title>
        <authorList>
            <consortium name="DOE Joint Genome Institute"/>
            <consortium name="Mycorrhizal Genomics Consortium"/>
            <person name="Kohler A."/>
            <person name="Kuo A."/>
            <person name="Nagy L.G."/>
            <person name="Floudas D."/>
            <person name="Copeland A."/>
            <person name="Barry K.W."/>
            <person name="Cichocki N."/>
            <person name="Veneault-Fourrey C."/>
            <person name="LaButti K."/>
            <person name="Lindquist E.A."/>
            <person name="Lipzen A."/>
            <person name="Lundell T."/>
            <person name="Morin E."/>
            <person name="Murat C."/>
            <person name="Riley R."/>
            <person name="Ohm R."/>
            <person name="Sun H."/>
            <person name="Tunlid A."/>
            <person name="Henrissat B."/>
            <person name="Grigoriev I.V."/>
            <person name="Hibbett D.S."/>
            <person name="Martin F."/>
        </authorList>
    </citation>
    <scope>NUCLEOTIDE SEQUENCE [LARGE SCALE GENOMIC DNA]</scope>
    <source>
        <strain evidence="2">Foug A</strain>
    </source>
</reference>
<name>A0A0C3EDE7_9AGAM</name>
<keyword evidence="2" id="KW-1185">Reference proteome</keyword>
<sequence length="82" mass="9026">MSFVVFVAPFFGRVVLGVSASYVGLTPHFSRLFGFPSRPLRGACFSWSLPCVLLWGRIGNQQSLRPVTSVVPYIVPTTKANH</sequence>
<dbReference type="HOGENOM" id="CLU_2559624_0_0_1"/>
<evidence type="ECO:0000313" key="1">
    <source>
        <dbReference type="EMBL" id="KIM70675.1"/>
    </source>
</evidence>
<dbReference type="EMBL" id="KN822004">
    <property type="protein sequence ID" value="KIM70675.1"/>
    <property type="molecule type" value="Genomic_DNA"/>
</dbReference>
<protein>
    <submittedName>
        <fullName evidence="1">Uncharacterized protein</fullName>
    </submittedName>
</protein>
<gene>
    <name evidence="1" type="ORF">SCLCIDRAFT_1206812</name>
</gene>